<sequence>DITLVNDQDDEQMFDVNDLQGKEVFVQEDVASEITAASIATTDSATATMTVDEVTLAQALMEIKKEPVKLKKKDQIMLDEEVALKLQVELQTEFNKEQRLEREKSQQEEEEANIALIETGDDVQAKIDADYQLAKRLKAKEQQELNDEEKATLFMQILEKRRKVNTFVDYKTELVEGSSKRAGEELEQENAKKYKMEDDKESVELKQCLEIIIEDGDDVTFDTTPLSFMSLTIVDYKIHKEGKKSYF</sequence>
<evidence type="ECO:0000313" key="2">
    <source>
        <dbReference type="EMBL" id="GFB09955.1"/>
    </source>
</evidence>
<reference evidence="2" key="1">
    <citation type="journal article" date="2019" name="Sci. Rep.">
        <title>Draft genome of Tanacetum cinerariifolium, the natural source of mosquito coil.</title>
        <authorList>
            <person name="Yamashiro T."/>
            <person name="Shiraishi A."/>
            <person name="Satake H."/>
            <person name="Nakayama K."/>
        </authorList>
    </citation>
    <scope>NUCLEOTIDE SEQUENCE</scope>
</reference>
<feature type="coiled-coil region" evidence="1">
    <location>
        <begin position="83"/>
        <end position="151"/>
    </location>
</feature>
<proteinExistence type="predicted"/>
<keyword evidence="1" id="KW-0175">Coiled coil</keyword>
<evidence type="ECO:0000256" key="1">
    <source>
        <dbReference type="SAM" id="Coils"/>
    </source>
</evidence>
<protein>
    <submittedName>
        <fullName evidence="2">Uncharacterized protein</fullName>
    </submittedName>
</protein>
<dbReference type="AlphaFoldDB" id="A0A699KTF3"/>
<dbReference type="EMBL" id="BKCJ010551850">
    <property type="protein sequence ID" value="GFB09955.1"/>
    <property type="molecule type" value="Genomic_DNA"/>
</dbReference>
<feature type="non-terminal residue" evidence="2">
    <location>
        <position position="1"/>
    </location>
</feature>
<gene>
    <name evidence="2" type="ORF">Tci_681926</name>
</gene>
<name>A0A699KTF3_TANCI</name>
<organism evidence="2">
    <name type="scientific">Tanacetum cinerariifolium</name>
    <name type="common">Dalmatian daisy</name>
    <name type="synonym">Chrysanthemum cinerariifolium</name>
    <dbReference type="NCBI Taxonomy" id="118510"/>
    <lineage>
        <taxon>Eukaryota</taxon>
        <taxon>Viridiplantae</taxon>
        <taxon>Streptophyta</taxon>
        <taxon>Embryophyta</taxon>
        <taxon>Tracheophyta</taxon>
        <taxon>Spermatophyta</taxon>
        <taxon>Magnoliopsida</taxon>
        <taxon>eudicotyledons</taxon>
        <taxon>Gunneridae</taxon>
        <taxon>Pentapetalae</taxon>
        <taxon>asterids</taxon>
        <taxon>campanulids</taxon>
        <taxon>Asterales</taxon>
        <taxon>Asteraceae</taxon>
        <taxon>Asteroideae</taxon>
        <taxon>Anthemideae</taxon>
        <taxon>Anthemidinae</taxon>
        <taxon>Tanacetum</taxon>
    </lineage>
</organism>
<comment type="caution">
    <text evidence="2">The sequence shown here is derived from an EMBL/GenBank/DDBJ whole genome shotgun (WGS) entry which is preliminary data.</text>
</comment>
<accession>A0A699KTF3</accession>